<dbReference type="PANTHER" id="PTHR33428:SF14">
    <property type="entry name" value="CARBOXYLESTERASE TYPE B DOMAIN-CONTAINING PROTEIN"/>
    <property type="match status" value="1"/>
</dbReference>
<feature type="domain" description="PET hydrolase/cutinase-like" evidence="2">
    <location>
        <begin position="21"/>
        <end position="237"/>
    </location>
</feature>
<evidence type="ECO:0000313" key="4">
    <source>
        <dbReference type="Proteomes" id="UP001141259"/>
    </source>
</evidence>
<feature type="chain" id="PRO_5040781828" evidence="1">
    <location>
        <begin position="25"/>
        <end position="299"/>
    </location>
</feature>
<gene>
    <name evidence="3" type="ORF">NZH93_10980</name>
</gene>
<organism evidence="3 4">
    <name type="scientific">Umezawaea endophytica</name>
    <dbReference type="NCBI Taxonomy" id="1654476"/>
    <lineage>
        <taxon>Bacteria</taxon>
        <taxon>Bacillati</taxon>
        <taxon>Actinomycetota</taxon>
        <taxon>Actinomycetes</taxon>
        <taxon>Pseudonocardiales</taxon>
        <taxon>Pseudonocardiaceae</taxon>
        <taxon>Umezawaea</taxon>
    </lineage>
</organism>
<dbReference type="SUPFAM" id="SSF53474">
    <property type="entry name" value="alpha/beta-Hydrolases"/>
    <property type="match status" value="1"/>
</dbReference>
<dbReference type="RefSeq" id="WP_259622882.1">
    <property type="nucleotide sequence ID" value="NZ_JANYMP010000004.1"/>
</dbReference>
<keyword evidence="3" id="KW-0378">Hydrolase</keyword>
<proteinExistence type="predicted"/>
<accession>A0A9X3AEV0</accession>
<dbReference type="EMBL" id="JANYMP010000004">
    <property type="protein sequence ID" value="MCS7477376.1"/>
    <property type="molecule type" value="Genomic_DNA"/>
</dbReference>
<dbReference type="Pfam" id="PF12740">
    <property type="entry name" value="PETase"/>
    <property type="match status" value="1"/>
</dbReference>
<keyword evidence="4" id="KW-1185">Reference proteome</keyword>
<dbReference type="Gene3D" id="3.40.50.1820">
    <property type="entry name" value="alpha/beta hydrolase"/>
    <property type="match status" value="1"/>
</dbReference>
<name>A0A9X3AEV0_9PSEU</name>
<keyword evidence="1" id="KW-0732">Signal</keyword>
<dbReference type="AlphaFoldDB" id="A0A9X3AEV0"/>
<evidence type="ECO:0000256" key="1">
    <source>
        <dbReference type="SAM" id="SignalP"/>
    </source>
</evidence>
<reference evidence="3" key="1">
    <citation type="submission" date="2022-08" db="EMBL/GenBank/DDBJ databases">
        <authorList>
            <person name="Tistechok S."/>
            <person name="Samborskyy M."/>
            <person name="Roman I."/>
        </authorList>
    </citation>
    <scope>NUCLEOTIDE SEQUENCE</scope>
    <source>
        <strain evidence="3">DSM 103496</strain>
    </source>
</reference>
<protein>
    <submittedName>
        <fullName evidence="3">Dienelactone hydrolase family protein</fullName>
    </submittedName>
</protein>
<dbReference type="InterPro" id="IPR029058">
    <property type="entry name" value="AB_hydrolase_fold"/>
</dbReference>
<feature type="signal peptide" evidence="1">
    <location>
        <begin position="1"/>
        <end position="24"/>
    </location>
</feature>
<evidence type="ECO:0000313" key="3">
    <source>
        <dbReference type="EMBL" id="MCS7477376.1"/>
    </source>
</evidence>
<dbReference type="InterPro" id="IPR041127">
    <property type="entry name" value="PET_hydrolase/cutinase-like"/>
</dbReference>
<sequence>MFSRLLVLSLICAGLVVGTPAAHAAVDYAQPGSHAIGYVDVTAVSGGRSVPSRVFYPATTAGSGTAIATGRFPAIAFGHGFLQATSKYTGTTGHLASWGFLVIVPSTQGGLSPNHGAFADDLNAALGWLVAQDSTAGSRFRDHVVTAALGVSGHSMGGGASVLAASRNPAVKAVSTMAAAETTPSAKAAAATIAAPAQFLAGSQDAIAPPADHQRPIYTAKRAPKQLRTVTGGFHCGFMDSSGLFCDSGSTTRAAQLAATKRITTAWFRHYLAGDPAAVDHVWGQPARTDPAVVFEGVQ</sequence>
<dbReference type="Proteomes" id="UP001141259">
    <property type="component" value="Unassembled WGS sequence"/>
</dbReference>
<comment type="caution">
    <text evidence="3">The sequence shown here is derived from an EMBL/GenBank/DDBJ whole genome shotgun (WGS) entry which is preliminary data.</text>
</comment>
<dbReference type="GO" id="GO:0016787">
    <property type="term" value="F:hydrolase activity"/>
    <property type="evidence" value="ECO:0007669"/>
    <property type="project" value="UniProtKB-KW"/>
</dbReference>
<evidence type="ECO:0000259" key="2">
    <source>
        <dbReference type="Pfam" id="PF12740"/>
    </source>
</evidence>
<dbReference type="PANTHER" id="PTHR33428">
    <property type="entry name" value="CHLOROPHYLLASE-2, CHLOROPLASTIC"/>
    <property type="match status" value="1"/>
</dbReference>